<reference evidence="4 5" key="1">
    <citation type="journal article" date="2012" name="PLoS Pathog.">
        <title>Diverse lifestyles and strategies of plant pathogenesis encoded in the genomes of eighteen Dothideomycetes fungi.</title>
        <authorList>
            <person name="Ohm R.A."/>
            <person name="Feau N."/>
            <person name="Henrissat B."/>
            <person name="Schoch C.L."/>
            <person name="Horwitz B.A."/>
            <person name="Barry K.W."/>
            <person name="Condon B.J."/>
            <person name="Copeland A.C."/>
            <person name="Dhillon B."/>
            <person name="Glaser F."/>
            <person name="Hesse C.N."/>
            <person name="Kosti I."/>
            <person name="LaButti K."/>
            <person name="Lindquist E.A."/>
            <person name="Lucas S."/>
            <person name="Salamov A.A."/>
            <person name="Bradshaw R.E."/>
            <person name="Ciuffetti L."/>
            <person name="Hamelin R.C."/>
            <person name="Kema G.H.J."/>
            <person name="Lawrence C."/>
            <person name="Scott J.A."/>
            <person name="Spatafora J.W."/>
            <person name="Turgeon B.G."/>
            <person name="de Wit P.J.G.M."/>
            <person name="Zhong S."/>
            <person name="Goodwin S.B."/>
            <person name="Grigoriev I.V."/>
        </authorList>
    </citation>
    <scope>NUCLEOTIDE SEQUENCE [LARGE SCALE GENOMIC DNA]</scope>
    <source>
        <strain evidence="4 5">SO2202</strain>
    </source>
</reference>
<dbReference type="Pfam" id="PF01757">
    <property type="entry name" value="Acyl_transf_3"/>
    <property type="match status" value="1"/>
</dbReference>
<feature type="transmembrane region" description="Helical" evidence="2">
    <location>
        <begin position="113"/>
        <end position="133"/>
    </location>
</feature>
<feature type="transmembrane region" description="Helical" evidence="2">
    <location>
        <begin position="409"/>
        <end position="435"/>
    </location>
</feature>
<feature type="transmembrane region" description="Helical" evidence="2">
    <location>
        <begin position="164"/>
        <end position="181"/>
    </location>
</feature>
<dbReference type="Proteomes" id="UP000016931">
    <property type="component" value="Unassembled WGS sequence"/>
</dbReference>
<feature type="transmembrane region" description="Helical" evidence="2">
    <location>
        <begin position="254"/>
        <end position="278"/>
    </location>
</feature>
<feature type="transmembrane region" description="Helical" evidence="2">
    <location>
        <begin position="465"/>
        <end position="484"/>
    </location>
</feature>
<evidence type="ECO:0000313" key="5">
    <source>
        <dbReference type="Proteomes" id="UP000016931"/>
    </source>
</evidence>
<organism evidence="4 5">
    <name type="scientific">Sphaerulina musiva (strain SO2202)</name>
    <name type="common">Poplar stem canker fungus</name>
    <name type="synonym">Septoria musiva</name>
    <dbReference type="NCBI Taxonomy" id="692275"/>
    <lineage>
        <taxon>Eukaryota</taxon>
        <taxon>Fungi</taxon>
        <taxon>Dikarya</taxon>
        <taxon>Ascomycota</taxon>
        <taxon>Pezizomycotina</taxon>
        <taxon>Dothideomycetes</taxon>
        <taxon>Dothideomycetidae</taxon>
        <taxon>Mycosphaerellales</taxon>
        <taxon>Mycosphaerellaceae</taxon>
        <taxon>Sphaerulina</taxon>
    </lineage>
</organism>
<dbReference type="STRING" id="692275.M3ASQ0"/>
<keyword evidence="2" id="KW-0472">Membrane</keyword>
<dbReference type="HOGENOM" id="CLU_005679_13_3_1"/>
<dbReference type="InterPro" id="IPR002656">
    <property type="entry name" value="Acyl_transf_3_dom"/>
</dbReference>
<feature type="region of interest" description="Disordered" evidence="1">
    <location>
        <begin position="1"/>
        <end position="27"/>
    </location>
</feature>
<gene>
    <name evidence="4" type="ORF">SEPMUDRAFT_74254</name>
</gene>
<dbReference type="OrthoDB" id="5405781at2759"/>
<feature type="transmembrane region" description="Helical" evidence="2">
    <location>
        <begin position="226"/>
        <end position="248"/>
    </location>
</feature>
<feature type="compositionally biased region" description="Low complexity" evidence="1">
    <location>
        <begin position="1"/>
        <end position="11"/>
    </location>
</feature>
<dbReference type="RefSeq" id="XP_016756650.1">
    <property type="nucleotide sequence ID" value="XM_016910057.1"/>
</dbReference>
<proteinExistence type="predicted"/>
<dbReference type="OMA" id="PYDPNLW"/>
<sequence>MSSSSLLPSSPNERTEKPPNNPPRKSTTTLILPTLQTSLSTIGHFLLPECLIVHSPPQVLHETSWLDGLRGVAALLVVLQHEHAMVNMGLHRCYGYGHDDETRSLAYWPVVRLLFSGGSFAVMVFFYISGFVVPRRMIQMLHEGRQTEYMEALQSAIIRRHVRLLMPAFFSALLIIVFYHITGFEENWSGGRASNIFVEFLWWILDCLHTLNYFTAFAMRYNPVTWTIVVELKGSMAIFAWLFVVHRLRPQRRILLTLALSFFLVLFGLGSWFAAFFVGMLSCELDLLNASGELTHIWLPWTKISHYLAQHKRLHALVLNAGIILGLLFASTPMLKGPSAKEAIERCAWPETLFNIVPYHYWQNWPTLEYRDFWYFWGACLLGISIKEVKWAKSLFETNFAQYLGRHSFSLYLTHLVVGATFSRIIFILCGYSHLGGPDANWPFDRIAVGAWHDYFPASVGPQGLTPGIILNLMLTLPVMFFVAEMGTKVFDRPSVRLSQWVWEWYQLL</sequence>
<evidence type="ECO:0000256" key="1">
    <source>
        <dbReference type="SAM" id="MobiDB-lite"/>
    </source>
</evidence>
<keyword evidence="5" id="KW-1185">Reference proteome</keyword>
<dbReference type="EMBL" id="KB456271">
    <property type="protein sequence ID" value="EMF08529.1"/>
    <property type="molecule type" value="Genomic_DNA"/>
</dbReference>
<dbReference type="eggNOG" id="ENOG502SHP9">
    <property type="taxonomic scope" value="Eukaryota"/>
</dbReference>
<dbReference type="AlphaFoldDB" id="M3ASQ0"/>
<evidence type="ECO:0000313" key="4">
    <source>
        <dbReference type="EMBL" id="EMF08529.1"/>
    </source>
</evidence>
<accession>M3ASQ0</accession>
<keyword evidence="2" id="KW-0812">Transmembrane</keyword>
<feature type="domain" description="Acyltransferase 3" evidence="3">
    <location>
        <begin position="64"/>
        <end position="429"/>
    </location>
</feature>
<evidence type="ECO:0000256" key="2">
    <source>
        <dbReference type="SAM" id="Phobius"/>
    </source>
</evidence>
<dbReference type="PANTHER" id="PTHR23028">
    <property type="entry name" value="ACETYLTRANSFERASE"/>
    <property type="match status" value="1"/>
</dbReference>
<feature type="transmembrane region" description="Helical" evidence="2">
    <location>
        <begin position="314"/>
        <end position="332"/>
    </location>
</feature>
<evidence type="ECO:0000259" key="3">
    <source>
        <dbReference type="Pfam" id="PF01757"/>
    </source>
</evidence>
<dbReference type="GO" id="GO:0016747">
    <property type="term" value="F:acyltransferase activity, transferring groups other than amino-acyl groups"/>
    <property type="evidence" value="ECO:0007669"/>
    <property type="project" value="InterPro"/>
</dbReference>
<dbReference type="InterPro" id="IPR050879">
    <property type="entry name" value="Acyltransferase_3"/>
</dbReference>
<dbReference type="PANTHER" id="PTHR23028:SF134">
    <property type="entry name" value="PUTATIVE (AFU_ORTHOLOGUE AFUA_4G08520)-RELATED"/>
    <property type="match status" value="1"/>
</dbReference>
<protein>
    <recommendedName>
        <fullName evidence="3">Acyltransferase 3 domain-containing protein</fullName>
    </recommendedName>
</protein>
<keyword evidence="2" id="KW-1133">Transmembrane helix</keyword>
<name>M3ASQ0_SPHMS</name>
<dbReference type="GeneID" id="27907194"/>